<feature type="region of interest" description="Disordered" evidence="1">
    <location>
        <begin position="332"/>
        <end position="354"/>
    </location>
</feature>
<name>A0ABQ4ZHR4_9ASTR</name>
<evidence type="ECO:0000256" key="1">
    <source>
        <dbReference type="SAM" id="MobiDB-lite"/>
    </source>
</evidence>
<dbReference type="Proteomes" id="UP001151760">
    <property type="component" value="Unassembled WGS sequence"/>
</dbReference>
<evidence type="ECO:0000313" key="2">
    <source>
        <dbReference type="EMBL" id="GJS89739.1"/>
    </source>
</evidence>
<reference evidence="2" key="2">
    <citation type="submission" date="2022-01" db="EMBL/GenBank/DDBJ databases">
        <authorList>
            <person name="Yamashiro T."/>
            <person name="Shiraishi A."/>
            <person name="Satake H."/>
            <person name="Nakayama K."/>
        </authorList>
    </citation>
    <scope>NUCLEOTIDE SEQUENCE</scope>
</reference>
<gene>
    <name evidence="2" type="ORF">Tco_0772375</name>
</gene>
<feature type="compositionally biased region" description="Basic and acidic residues" evidence="1">
    <location>
        <begin position="645"/>
        <end position="660"/>
    </location>
</feature>
<comment type="caution">
    <text evidence="2">The sequence shown here is derived from an EMBL/GenBank/DDBJ whole genome shotgun (WGS) entry which is preliminary data.</text>
</comment>
<protein>
    <submittedName>
        <fullName evidence="2">Uncharacterized protein</fullName>
    </submittedName>
</protein>
<feature type="compositionally biased region" description="Low complexity" evidence="1">
    <location>
        <begin position="661"/>
        <end position="677"/>
    </location>
</feature>
<sequence length="1043" mass="119060">MRMVMASVFYDGVVVGDDDEGSGGGCIEMMTVIRMVSAVGSSRGSNGVGPRWRRVAVKVTMVLVGRGDESSADGWCGVPEILAGKLFRPSEIALAAPDNLERERGDFRVKNMNLIATQQIALDNALVTLEKRLKIEKCNARIEFSKPQREDTYQFTLDALKLSPCYPTFLITAKICPRLPDQEFVEPPSEDEMVSFIKDLVCIFGKSSGLDRLRPSRAQILDISLARKENIPYPRFTKVINNHFISKDNTISMRNMINLHTIRDDTLLGTLKFVSKKEEYQKYGALILEEMINQDIKDSKSYKTYLAFATGKATPKKARKFKKIASPSKKLSPVLEEEPAKKPKQAKKPIPAKQAKTAKKYSIVQTTGVVIKDTPVMIAHNEDDDIDMMPIVNKDASRYEEDNYVLLITMNSHNDKINEELYKDVNIDNTPSADHEIVSMMNVMVSHEEPSTQTPSLLTVHVTVILENSTTAATTVPPTILPFTPIPQLSTPTPTPTKETTSPPVLLKFSSLFGFDRRVSALEKDLSQFKQSYTVEFEKEAQAEKDRYITKKSIKDIIKDEIKRQLPHILPKENVVLAKSSPQLKSIYEVAASLTEFELKKILLDKMQKSKSYRAYSLKRDHKDKDKDEDPLVGSYQGLKKRKTSKDAEPSKGSKFKESKSSTSKGTKSQSKSFGKSAQAEEPVFEAADTEMPHNQGSDLGNTNDQPNVEDALRCDWFKKPERPLNPNPNWNASKPVNFRPTLTWISRIAHAEKPSLTFDELMSTPIDFSAYVMNNLKIKNLIQEHLVGQAFNLLKDTCRRQVELECHFKECYKAVTDRLDWNNPEENEYPFDLSKPLSLVEDRGHQVVHVDYFINNDLEYLKGGSSSRKYTTSTTKTKAAKYDDIQGIEGMVLTLWSPVKVAYDRYVVWGITHWVTHVKVMKWYDYGHLEEIEVQREDKKLYKFKEGDFPRSNLRDIKDMLLFLFCDETFTSVRAVLLNSASNLRMDYQPKRRWSKLDSKRSHIMIKAIDQQLFERRLMRNLEKFVGGRDYEEDLRLLERTR</sequence>
<reference evidence="2" key="1">
    <citation type="journal article" date="2022" name="Int. J. Mol. Sci.">
        <title>Draft Genome of Tanacetum Coccineum: Genomic Comparison of Closely Related Tanacetum-Family Plants.</title>
        <authorList>
            <person name="Yamashiro T."/>
            <person name="Shiraishi A."/>
            <person name="Nakayama K."/>
            <person name="Satake H."/>
        </authorList>
    </citation>
    <scope>NUCLEOTIDE SEQUENCE</scope>
</reference>
<feature type="region of interest" description="Disordered" evidence="1">
    <location>
        <begin position="617"/>
        <end position="683"/>
    </location>
</feature>
<feature type="compositionally biased region" description="Basic and acidic residues" evidence="1">
    <location>
        <begin position="618"/>
        <end position="630"/>
    </location>
</feature>
<keyword evidence="3" id="KW-1185">Reference proteome</keyword>
<evidence type="ECO:0000313" key="3">
    <source>
        <dbReference type="Proteomes" id="UP001151760"/>
    </source>
</evidence>
<organism evidence="2 3">
    <name type="scientific">Tanacetum coccineum</name>
    <dbReference type="NCBI Taxonomy" id="301880"/>
    <lineage>
        <taxon>Eukaryota</taxon>
        <taxon>Viridiplantae</taxon>
        <taxon>Streptophyta</taxon>
        <taxon>Embryophyta</taxon>
        <taxon>Tracheophyta</taxon>
        <taxon>Spermatophyta</taxon>
        <taxon>Magnoliopsida</taxon>
        <taxon>eudicotyledons</taxon>
        <taxon>Gunneridae</taxon>
        <taxon>Pentapetalae</taxon>
        <taxon>asterids</taxon>
        <taxon>campanulids</taxon>
        <taxon>Asterales</taxon>
        <taxon>Asteraceae</taxon>
        <taxon>Asteroideae</taxon>
        <taxon>Anthemideae</taxon>
        <taxon>Anthemidinae</taxon>
        <taxon>Tanacetum</taxon>
    </lineage>
</organism>
<accession>A0ABQ4ZHR4</accession>
<proteinExistence type="predicted"/>
<dbReference type="EMBL" id="BQNB010011374">
    <property type="protein sequence ID" value="GJS89739.1"/>
    <property type="molecule type" value="Genomic_DNA"/>
</dbReference>